<accession>A0ABW1DE47</accession>
<dbReference type="SUPFAM" id="SSF56529">
    <property type="entry name" value="FAH"/>
    <property type="match status" value="1"/>
</dbReference>
<keyword evidence="2" id="KW-0479">Metal-binding</keyword>
<dbReference type="RefSeq" id="WP_379525260.1">
    <property type="nucleotide sequence ID" value="NZ_JBHSPA010000136.1"/>
</dbReference>
<dbReference type="InterPro" id="IPR036663">
    <property type="entry name" value="Fumarylacetoacetase_C_sf"/>
</dbReference>
<comment type="caution">
    <text evidence="4">The sequence shown here is derived from an EMBL/GenBank/DDBJ whole genome shotgun (WGS) entry which is preliminary data.</text>
</comment>
<dbReference type="Proteomes" id="UP001596058">
    <property type="component" value="Unassembled WGS sequence"/>
</dbReference>
<keyword evidence="5" id="KW-1185">Reference proteome</keyword>
<proteinExistence type="inferred from homology"/>
<evidence type="ECO:0000313" key="4">
    <source>
        <dbReference type="EMBL" id="MFC5835852.1"/>
    </source>
</evidence>
<evidence type="ECO:0000259" key="3">
    <source>
        <dbReference type="Pfam" id="PF01557"/>
    </source>
</evidence>
<dbReference type="PANTHER" id="PTHR42796">
    <property type="entry name" value="FUMARYLACETOACETATE HYDROLASE DOMAIN-CONTAINING PROTEIN 2A-RELATED"/>
    <property type="match status" value="1"/>
</dbReference>
<gene>
    <name evidence="4" type="ORF">ACFPZ3_69580</name>
</gene>
<dbReference type="InterPro" id="IPR051121">
    <property type="entry name" value="FAH"/>
</dbReference>
<comment type="similarity">
    <text evidence="1">Belongs to the FAH family.</text>
</comment>
<keyword evidence="4" id="KW-0378">Hydrolase</keyword>
<dbReference type="Pfam" id="PF01557">
    <property type="entry name" value="FAA_hydrolase"/>
    <property type="match status" value="1"/>
</dbReference>
<dbReference type="EMBL" id="JBHSPA010000136">
    <property type="protein sequence ID" value="MFC5835852.1"/>
    <property type="molecule type" value="Genomic_DNA"/>
</dbReference>
<protein>
    <submittedName>
        <fullName evidence="4">Fumarylacetoacetate hydrolase family protein</fullName>
    </submittedName>
</protein>
<dbReference type="GO" id="GO:0016787">
    <property type="term" value="F:hydrolase activity"/>
    <property type="evidence" value="ECO:0007669"/>
    <property type="project" value="UniProtKB-KW"/>
</dbReference>
<dbReference type="Gene3D" id="3.90.850.10">
    <property type="entry name" value="Fumarylacetoacetase-like, C-terminal domain"/>
    <property type="match status" value="1"/>
</dbReference>
<evidence type="ECO:0000256" key="2">
    <source>
        <dbReference type="ARBA" id="ARBA00022723"/>
    </source>
</evidence>
<evidence type="ECO:0000256" key="1">
    <source>
        <dbReference type="ARBA" id="ARBA00010211"/>
    </source>
</evidence>
<dbReference type="InterPro" id="IPR011234">
    <property type="entry name" value="Fumarylacetoacetase-like_C"/>
</dbReference>
<reference evidence="5" key="1">
    <citation type="journal article" date="2019" name="Int. J. Syst. Evol. Microbiol.">
        <title>The Global Catalogue of Microorganisms (GCM) 10K type strain sequencing project: providing services to taxonomists for standard genome sequencing and annotation.</title>
        <authorList>
            <consortium name="The Broad Institute Genomics Platform"/>
            <consortium name="The Broad Institute Genome Sequencing Center for Infectious Disease"/>
            <person name="Wu L."/>
            <person name="Ma J."/>
        </authorList>
    </citation>
    <scope>NUCLEOTIDE SEQUENCE [LARGE SCALE GENOMIC DNA]</scope>
    <source>
        <strain evidence="5">CCUG 53903</strain>
    </source>
</reference>
<organism evidence="4 5">
    <name type="scientific">Nonomuraea insulae</name>
    <dbReference type="NCBI Taxonomy" id="1616787"/>
    <lineage>
        <taxon>Bacteria</taxon>
        <taxon>Bacillati</taxon>
        <taxon>Actinomycetota</taxon>
        <taxon>Actinomycetes</taxon>
        <taxon>Streptosporangiales</taxon>
        <taxon>Streptosporangiaceae</taxon>
        <taxon>Nonomuraea</taxon>
    </lineage>
</organism>
<name>A0ABW1DE47_9ACTN</name>
<sequence>MSINVARTENGWWVERGGRLTRILTDATTTRELLADRPAVGEAASAPDPEGPLLADVDLLSPVTAPARVIAQMVNYRSHARDSGVNPEAVPPAFFRKSSGSLCGPTSDIRCPEHVRLLDYEVELGLVIGRRIDVGEAVAEDELADVVAGIVVADDVSARDVQLTRTQFYESKSYPTFTPVGPFLTLVDGEELAGLERLRLTLSVNGELRQNSTVADMIVKPARALTLLARFQALDPGDLLLTGTPGGTALKSPGPVAEKIGALLPPAVKWKAFFRRQAGNPDYLKDGDVIAATITDPVRGIDLGQQSNVVRGRARL</sequence>
<evidence type="ECO:0000313" key="5">
    <source>
        <dbReference type="Proteomes" id="UP001596058"/>
    </source>
</evidence>
<feature type="domain" description="Fumarylacetoacetase-like C-terminal" evidence="3">
    <location>
        <begin position="69"/>
        <end position="310"/>
    </location>
</feature>
<dbReference type="PANTHER" id="PTHR42796:SF4">
    <property type="entry name" value="FUMARYLACETOACETATE HYDROLASE DOMAIN-CONTAINING PROTEIN 2A"/>
    <property type="match status" value="1"/>
</dbReference>